<dbReference type="PROSITE" id="PS51257">
    <property type="entry name" value="PROKAR_LIPOPROTEIN"/>
    <property type="match status" value="1"/>
</dbReference>
<name>A0ABQ9YS02_9CRUS</name>
<gene>
    <name evidence="1" type="ORF">OUZ56_005155</name>
</gene>
<comment type="caution">
    <text evidence="1">The sequence shown here is derived from an EMBL/GenBank/DDBJ whole genome shotgun (WGS) entry which is preliminary data.</text>
</comment>
<proteinExistence type="predicted"/>
<protein>
    <recommendedName>
        <fullName evidence="3">Secreted protein</fullName>
    </recommendedName>
</protein>
<accession>A0ABQ9YS02</accession>
<evidence type="ECO:0000313" key="1">
    <source>
        <dbReference type="EMBL" id="KAK4003388.1"/>
    </source>
</evidence>
<dbReference type="Proteomes" id="UP001234178">
    <property type="component" value="Unassembled WGS sequence"/>
</dbReference>
<evidence type="ECO:0000313" key="2">
    <source>
        <dbReference type="Proteomes" id="UP001234178"/>
    </source>
</evidence>
<sequence>MRVCHRHRAPSSAVQPAVLAACALFYLYTTSCRFECNCATRRPTTKEIKILTVTYTVIRGSNLAEQSSFPEGLRCKRELEKPKRRTPIAEMKVYDLFSSVERKLMENGQIVNNREVKKENIKMLLCRSHLFRFGPAQHGRMRRCPMFRLGTPFRTWLLTCTSERPVVQCSGGKFRSVDPARLSLSPRCYRVPARIDI</sequence>
<dbReference type="EMBL" id="JAOYFB010000001">
    <property type="protein sequence ID" value="KAK4003388.1"/>
    <property type="molecule type" value="Genomic_DNA"/>
</dbReference>
<reference evidence="1 2" key="1">
    <citation type="journal article" date="2023" name="Nucleic Acids Res.">
        <title>The hologenome of Daphnia magna reveals possible DNA methylation and microbiome-mediated evolution of the host genome.</title>
        <authorList>
            <person name="Chaturvedi A."/>
            <person name="Li X."/>
            <person name="Dhandapani V."/>
            <person name="Marshall H."/>
            <person name="Kissane S."/>
            <person name="Cuenca-Cambronero M."/>
            <person name="Asole G."/>
            <person name="Calvet F."/>
            <person name="Ruiz-Romero M."/>
            <person name="Marangio P."/>
            <person name="Guigo R."/>
            <person name="Rago D."/>
            <person name="Mirbahai L."/>
            <person name="Eastwood N."/>
            <person name="Colbourne J.K."/>
            <person name="Zhou J."/>
            <person name="Mallon E."/>
            <person name="Orsini L."/>
        </authorList>
    </citation>
    <scope>NUCLEOTIDE SEQUENCE [LARGE SCALE GENOMIC DNA]</scope>
    <source>
        <strain evidence="1">LRV0_1</strain>
    </source>
</reference>
<evidence type="ECO:0008006" key="3">
    <source>
        <dbReference type="Google" id="ProtNLM"/>
    </source>
</evidence>
<organism evidence="1 2">
    <name type="scientific">Daphnia magna</name>
    <dbReference type="NCBI Taxonomy" id="35525"/>
    <lineage>
        <taxon>Eukaryota</taxon>
        <taxon>Metazoa</taxon>
        <taxon>Ecdysozoa</taxon>
        <taxon>Arthropoda</taxon>
        <taxon>Crustacea</taxon>
        <taxon>Branchiopoda</taxon>
        <taxon>Diplostraca</taxon>
        <taxon>Cladocera</taxon>
        <taxon>Anomopoda</taxon>
        <taxon>Daphniidae</taxon>
        <taxon>Daphnia</taxon>
    </lineage>
</organism>
<keyword evidence="2" id="KW-1185">Reference proteome</keyword>